<dbReference type="AlphaFoldDB" id="A0A495V7V7"/>
<gene>
    <name evidence="1" type="ORF">BDD21_1829</name>
</gene>
<keyword evidence="2" id="KW-1185">Reference proteome</keyword>
<dbReference type="RefSeq" id="WP_120796886.1">
    <property type="nucleotide sequence ID" value="NZ_RBXL01000001.1"/>
</dbReference>
<dbReference type="Proteomes" id="UP000274556">
    <property type="component" value="Unassembled WGS sequence"/>
</dbReference>
<comment type="caution">
    <text evidence="1">The sequence shown here is derived from an EMBL/GenBank/DDBJ whole genome shotgun (WGS) entry which is preliminary data.</text>
</comment>
<reference evidence="1 2" key="1">
    <citation type="submission" date="2018-10" db="EMBL/GenBank/DDBJ databases">
        <title>Genomic Encyclopedia of Archaeal and Bacterial Type Strains, Phase II (KMG-II): from individual species to whole genera.</title>
        <authorList>
            <person name="Goeker M."/>
        </authorList>
    </citation>
    <scope>NUCLEOTIDE SEQUENCE [LARGE SCALE GENOMIC DNA]</scope>
    <source>
        <strain evidence="1 2">DSM 235</strain>
    </source>
</reference>
<evidence type="ECO:0000313" key="2">
    <source>
        <dbReference type="Proteomes" id="UP000274556"/>
    </source>
</evidence>
<sequence length="313" mass="35327">MPKTVLFHRDFRRFTGGHLKVWHYFEHVRSSPRHRARIVFSDETSWDATNPWSTLRGQALPSWRTDDADVLFLAGLDWEVLDPAERRSPPKPVINLIQHVRHADPAQPLYRYLEHPAVRICVSVSVSEALRRTGRVNGPLITIPNGLESAELPPPVPQDHRTVDLLVVGIKQPTLAVEIADRLGRTRPEMRVQVLTEPVARSLFLEMLARARLAVLLPHRTEGFYLPALEGFALETLTICPDCVGNRGFCVPDETCLMPNYTVDALLGAVQKAMTLSSADRHRILSRARTVANTHSLGEERRAFLEVLEQVTQ</sequence>
<protein>
    <recommendedName>
        <fullName evidence="3">Glycosyl transferase family 1</fullName>
    </recommendedName>
</protein>
<dbReference type="EMBL" id="RBXL01000001">
    <property type="protein sequence ID" value="RKT44447.1"/>
    <property type="molecule type" value="Genomic_DNA"/>
</dbReference>
<proteinExistence type="predicted"/>
<name>A0A495V7V7_9GAMM</name>
<accession>A0A495V7V7</accession>
<organism evidence="1 2">
    <name type="scientific">Thiocapsa rosea</name>
    <dbReference type="NCBI Taxonomy" id="69360"/>
    <lineage>
        <taxon>Bacteria</taxon>
        <taxon>Pseudomonadati</taxon>
        <taxon>Pseudomonadota</taxon>
        <taxon>Gammaproteobacteria</taxon>
        <taxon>Chromatiales</taxon>
        <taxon>Chromatiaceae</taxon>
        <taxon>Thiocapsa</taxon>
    </lineage>
</organism>
<dbReference type="SUPFAM" id="SSF53756">
    <property type="entry name" value="UDP-Glycosyltransferase/glycogen phosphorylase"/>
    <property type="match status" value="1"/>
</dbReference>
<evidence type="ECO:0008006" key="3">
    <source>
        <dbReference type="Google" id="ProtNLM"/>
    </source>
</evidence>
<evidence type="ECO:0000313" key="1">
    <source>
        <dbReference type="EMBL" id="RKT44447.1"/>
    </source>
</evidence>
<dbReference type="Gene3D" id="3.40.50.2000">
    <property type="entry name" value="Glycogen Phosphorylase B"/>
    <property type="match status" value="1"/>
</dbReference>
<dbReference type="OrthoDB" id="9801609at2"/>